<dbReference type="SMART" id="SM00082">
    <property type="entry name" value="LRRCT"/>
    <property type="match status" value="1"/>
</dbReference>
<protein>
    <recommendedName>
        <fullName evidence="4">LRRCT domain-containing protein</fullName>
    </recommendedName>
</protein>
<dbReference type="EMBL" id="JH431372">
    <property type="status" value="NOT_ANNOTATED_CDS"/>
    <property type="molecule type" value="Genomic_DNA"/>
</dbReference>
<dbReference type="SMART" id="SM00369">
    <property type="entry name" value="LRR_TYP"/>
    <property type="match status" value="6"/>
</dbReference>
<dbReference type="PANTHER" id="PTHR24366">
    <property type="entry name" value="IG(IMMUNOGLOBULIN) AND LRR(LEUCINE RICH REPEAT) DOMAINS"/>
    <property type="match status" value="1"/>
</dbReference>
<dbReference type="PROSITE" id="PS51450">
    <property type="entry name" value="LRR"/>
    <property type="match status" value="3"/>
</dbReference>
<dbReference type="eggNOG" id="KOG4237">
    <property type="taxonomic scope" value="Eukaryota"/>
</dbReference>
<organism evidence="5 6">
    <name type="scientific">Strigamia maritima</name>
    <name type="common">European centipede</name>
    <name type="synonym">Geophilus maritimus</name>
    <dbReference type="NCBI Taxonomy" id="126957"/>
    <lineage>
        <taxon>Eukaryota</taxon>
        <taxon>Metazoa</taxon>
        <taxon>Ecdysozoa</taxon>
        <taxon>Arthropoda</taxon>
        <taxon>Myriapoda</taxon>
        <taxon>Chilopoda</taxon>
        <taxon>Pleurostigmophora</taxon>
        <taxon>Geophilomorpha</taxon>
        <taxon>Linotaeniidae</taxon>
        <taxon>Strigamia</taxon>
    </lineage>
</organism>
<evidence type="ECO:0000256" key="3">
    <source>
        <dbReference type="ARBA" id="ARBA00022737"/>
    </source>
</evidence>
<name>T1JL43_STRMM</name>
<dbReference type="Proteomes" id="UP000014500">
    <property type="component" value="Unassembled WGS sequence"/>
</dbReference>
<feature type="domain" description="LRRCT" evidence="4">
    <location>
        <begin position="208"/>
        <end position="260"/>
    </location>
</feature>
<proteinExistence type="predicted"/>
<dbReference type="PhylomeDB" id="T1JL43"/>
<keyword evidence="2" id="KW-0732">Signal</keyword>
<evidence type="ECO:0000256" key="2">
    <source>
        <dbReference type="ARBA" id="ARBA00022729"/>
    </source>
</evidence>
<keyword evidence="6" id="KW-1185">Reference proteome</keyword>
<dbReference type="SUPFAM" id="SSF52058">
    <property type="entry name" value="L domain-like"/>
    <property type="match status" value="2"/>
</dbReference>
<sequence length="535" mass="61617">MLHNCLQSITSSRNDIGHFEQLDFSFNKLTQIPKLSYLYELSDYDLSHNNIETVSKTDFDITKDVKFLNLSHNHLRSLPRDVLNDLYWLRELDLSRNFISDLPENFIDENKKFEKFHMSYNELTKLPKFIFSRSNKLEVINLSHNRIKHVDLTFGSHSTLKVLRLDSNDIIEFNIDGYEFQNNPKIILSHNNIFHVNLTQIHFDLSYNPFVCDCKLNKFVKYLKRSQTELIFHDENYICSSPSNLNGTSLVSIDENLSCNYSKNCPKSCHCTIDDIDNIAFVSIDCANSNLTHFPNIASYGSSSVDIQLDLSRNAISSLPSKSHPMWTRIKKLDLSHNRIDSLENMTDLSILTTLYLNDNSFREFDPRQLQVGRVKLANNPIDDNLSCNYSKNCPKSCHCTIDDIDNIAFVSIDCANSNLTHFPNIASYGSSSVDIQLDLSRNAISSLPSKSHPMWTRIKKLDLSHNRIDSLENMTDLSILTTLYLNDNSFREFDPRQLQVGRVKLANNPWECNCEMSKLVLKSSSIEDKNRMTC</sequence>
<dbReference type="InterPro" id="IPR001611">
    <property type="entry name" value="Leu-rich_rpt"/>
</dbReference>
<reference evidence="5" key="2">
    <citation type="submission" date="2015-02" db="UniProtKB">
        <authorList>
            <consortium name="EnsemblMetazoa"/>
        </authorList>
    </citation>
    <scope>IDENTIFICATION</scope>
</reference>
<dbReference type="Pfam" id="PF13855">
    <property type="entry name" value="LRR_8"/>
    <property type="match status" value="3"/>
</dbReference>
<dbReference type="STRING" id="126957.T1JL43"/>
<dbReference type="EnsemblMetazoa" id="SMAR014573-RA">
    <property type="protein sequence ID" value="SMAR014573-PA"/>
    <property type="gene ID" value="SMAR014573"/>
</dbReference>
<reference evidence="6" key="1">
    <citation type="submission" date="2011-05" db="EMBL/GenBank/DDBJ databases">
        <authorList>
            <person name="Richards S.R."/>
            <person name="Qu J."/>
            <person name="Jiang H."/>
            <person name="Jhangiani S.N."/>
            <person name="Agravi P."/>
            <person name="Goodspeed R."/>
            <person name="Gross S."/>
            <person name="Mandapat C."/>
            <person name="Jackson L."/>
            <person name="Mathew T."/>
            <person name="Pu L."/>
            <person name="Thornton R."/>
            <person name="Saada N."/>
            <person name="Wilczek-Boney K.B."/>
            <person name="Lee S."/>
            <person name="Kovar C."/>
            <person name="Wu Y."/>
            <person name="Scherer S.E."/>
            <person name="Worley K.C."/>
            <person name="Muzny D.M."/>
            <person name="Gibbs R."/>
        </authorList>
    </citation>
    <scope>NUCLEOTIDE SEQUENCE</scope>
    <source>
        <strain evidence="6">Brora</strain>
    </source>
</reference>
<dbReference type="PANTHER" id="PTHR24366:SF96">
    <property type="entry name" value="LEUCINE RICH REPEAT CONTAINING 53"/>
    <property type="match status" value="1"/>
</dbReference>
<dbReference type="InterPro" id="IPR032675">
    <property type="entry name" value="LRR_dom_sf"/>
</dbReference>
<dbReference type="SMART" id="SM00365">
    <property type="entry name" value="LRR_SD22"/>
    <property type="match status" value="3"/>
</dbReference>
<dbReference type="AlphaFoldDB" id="T1JL43"/>
<dbReference type="InterPro" id="IPR003591">
    <property type="entry name" value="Leu-rich_rpt_typical-subtyp"/>
</dbReference>
<keyword evidence="1" id="KW-0433">Leucine-rich repeat</keyword>
<evidence type="ECO:0000313" key="6">
    <source>
        <dbReference type="Proteomes" id="UP000014500"/>
    </source>
</evidence>
<accession>T1JL43</accession>
<evidence type="ECO:0000259" key="4">
    <source>
        <dbReference type="SMART" id="SM00082"/>
    </source>
</evidence>
<keyword evidence="3" id="KW-0677">Repeat</keyword>
<evidence type="ECO:0000313" key="5">
    <source>
        <dbReference type="EnsemblMetazoa" id="SMAR014573-PA"/>
    </source>
</evidence>
<evidence type="ECO:0000256" key="1">
    <source>
        <dbReference type="ARBA" id="ARBA00022614"/>
    </source>
</evidence>
<dbReference type="Gene3D" id="3.80.10.10">
    <property type="entry name" value="Ribonuclease Inhibitor"/>
    <property type="match status" value="3"/>
</dbReference>
<dbReference type="Pfam" id="PF00560">
    <property type="entry name" value="LRR_1"/>
    <property type="match status" value="1"/>
</dbReference>
<dbReference type="HOGENOM" id="CLU_544637_0_0_1"/>
<dbReference type="InterPro" id="IPR000483">
    <property type="entry name" value="Cys-rich_flank_reg_C"/>
</dbReference>